<comment type="caution">
    <text evidence="2">The sequence shown here is derived from an EMBL/GenBank/DDBJ whole genome shotgun (WGS) entry which is preliminary data.</text>
</comment>
<accession>A0A928YR71</accession>
<dbReference type="InterPro" id="IPR036165">
    <property type="entry name" value="YefM-like_sf"/>
</dbReference>
<reference evidence="2" key="1">
    <citation type="submission" date="2018-02" db="EMBL/GenBank/DDBJ databases">
        <authorList>
            <person name="Vasarhelyi B.M."/>
            <person name="Deshmukh S."/>
            <person name="Balint B."/>
            <person name="Kukolya J."/>
        </authorList>
    </citation>
    <scope>NUCLEOTIDE SEQUENCE</scope>
    <source>
        <strain evidence="2">KB22</strain>
    </source>
</reference>
<comment type="similarity">
    <text evidence="1">Belongs to the phD/YefM antitoxin family.</text>
</comment>
<dbReference type="RefSeq" id="WP_196935681.1">
    <property type="nucleotide sequence ID" value="NZ_MU158698.1"/>
</dbReference>
<dbReference type="SUPFAM" id="SSF143120">
    <property type="entry name" value="YefM-like"/>
    <property type="match status" value="1"/>
</dbReference>
<proteinExistence type="inferred from homology"/>
<evidence type="ECO:0000313" key="2">
    <source>
        <dbReference type="EMBL" id="MBE8713053.1"/>
    </source>
</evidence>
<dbReference type="EMBL" id="PRDK01000003">
    <property type="protein sequence ID" value="MBE8713053.1"/>
    <property type="molecule type" value="Genomic_DNA"/>
</dbReference>
<keyword evidence="3" id="KW-1185">Reference proteome</keyword>
<protein>
    <recommendedName>
        <fullName evidence="4">Antitoxin</fullName>
    </recommendedName>
</protein>
<dbReference type="AlphaFoldDB" id="A0A928YR71"/>
<name>A0A928YR71_9SPHI</name>
<organism evidence="2 3">
    <name type="scientific">Sphingobacterium hungaricum</name>
    <dbReference type="NCBI Taxonomy" id="2082723"/>
    <lineage>
        <taxon>Bacteria</taxon>
        <taxon>Pseudomonadati</taxon>
        <taxon>Bacteroidota</taxon>
        <taxon>Sphingobacteriia</taxon>
        <taxon>Sphingobacteriales</taxon>
        <taxon>Sphingobacteriaceae</taxon>
        <taxon>Sphingobacterium</taxon>
    </lineage>
</organism>
<dbReference type="Proteomes" id="UP000616201">
    <property type="component" value="Unassembled WGS sequence"/>
</dbReference>
<evidence type="ECO:0000256" key="1">
    <source>
        <dbReference type="ARBA" id="ARBA00009981"/>
    </source>
</evidence>
<evidence type="ECO:0008006" key="4">
    <source>
        <dbReference type="Google" id="ProtNLM"/>
    </source>
</evidence>
<evidence type="ECO:0000313" key="3">
    <source>
        <dbReference type="Proteomes" id="UP000616201"/>
    </source>
</evidence>
<sequence>MKIVETTSRKFRERQKDFFDLADKGQQVVIRRGRKQAYVLTPVSEDDLYFTPELIERIKESQQEIKDGKSLTFNSVKELDDYIRSL</sequence>
<gene>
    <name evidence="2" type="ORF">C4F49_05120</name>
</gene>